<protein>
    <recommendedName>
        <fullName evidence="3">Precorrin-6A/cobalt-precorrin-6A reductase</fullName>
    </recommendedName>
</protein>
<gene>
    <name evidence="1" type="ORF">Q4494_01850</name>
</gene>
<comment type="caution">
    <text evidence="1">The sequence shown here is derived from an EMBL/GenBank/DDBJ whole genome shotgun (WGS) entry which is preliminary data.</text>
</comment>
<proteinExistence type="predicted"/>
<dbReference type="Proteomes" id="UP001169823">
    <property type="component" value="Unassembled WGS sequence"/>
</dbReference>
<dbReference type="RefSeq" id="WP_303479296.1">
    <property type="nucleotide sequence ID" value="NZ_JAUOPJ010000001.1"/>
</dbReference>
<sequence length="248" mass="26176">MILLLGGTREARNLAQHMAEAGVRFLVGDPVLPSGGQSVEASVEPSGDPSNGKSAIRLSDAMQMRVIPDQEALLTLFDGSDGGVDITAVIDAGPAFDSRTAPCVALCQSRNLPYLRYERAGLRSQPGDAWHHVKGLDSLADLIPVGARVLCEAGPVAAQIETLLQGRCVTIVPAISSAQIVPTGTDAPDWIVVLRATAQRQCLDTARHTSLQVAMLSAPVDGTVERREHLLDALEWAEAQAMASGEVI</sequence>
<dbReference type="EMBL" id="JAUOPJ010000001">
    <property type="protein sequence ID" value="MDO6455809.1"/>
    <property type="molecule type" value="Genomic_DNA"/>
</dbReference>
<reference evidence="1" key="1">
    <citation type="submission" date="2023-07" db="EMBL/GenBank/DDBJ databases">
        <title>Genome content predicts the carbon catabolic preferences of heterotrophic bacteria.</title>
        <authorList>
            <person name="Gralka M."/>
        </authorList>
    </citation>
    <scope>NUCLEOTIDE SEQUENCE</scope>
    <source>
        <strain evidence="1">I2M02</strain>
    </source>
</reference>
<evidence type="ECO:0000313" key="2">
    <source>
        <dbReference type="Proteomes" id="UP001169823"/>
    </source>
</evidence>
<evidence type="ECO:0000313" key="1">
    <source>
        <dbReference type="EMBL" id="MDO6455809.1"/>
    </source>
</evidence>
<dbReference type="Pfam" id="PF02571">
    <property type="entry name" value="CbiJ"/>
    <property type="match status" value="1"/>
</dbReference>
<dbReference type="AlphaFoldDB" id="A0AAW7XRB1"/>
<dbReference type="InterPro" id="IPR003723">
    <property type="entry name" value="Precorrin-6x_reduct"/>
</dbReference>
<accession>A0AAW7XRB1</accession>
<organism evidence="1 2">
    <name type="scientific">Celeribacter halophilus</name>
    <dbReference type="NCBI Taxonomy" id="576117"/>
    <lineage>
        <taxon>Bacteria</taxon>
        <taxon>Pseudomonadati</taxon>
        <taxon>Pseudomonadota</taxon>
        <taxon>Alphaproteobacteria</taxon>
        <taxon>Rhodobacterales</taxon>
        <taxon>Roseobacteraceae</taxon>
        <taxon>Celeribacter</taxon>
    </lineage>
</organism>
<name>A0AAW7XRB1_9RHOB</name>
<evidence type="ECO:0008006" key="3">
    <source>
        <dbReference type="Google" id="ProtNLM"/>
    </source>
</evidence>